<feature type="region of interest" description="Disordered" evidence="1">
    <location>
        <begin position="25"/>
        <end position="62"/>
    </location>
</feature>
<dbReference type="Proteomes" id="UP000223976">
    <property type="component" value="Segment"/>
</dbReference>
<protein>
    <submittedName>
        <fullName evidence="2">Uncharacterized protein</fullName>
    </submittedName>
</protein>
<accession>A0A142IIU7</accession>
<name>A0A142IIU7_9CAUD</name>
<sequence length="62" mass="6334">MAGELGRGQATTFMYRDGLGADVNMSPDDEMVIPGLDPDAGVEGGVDPSKDDDNCTGGACKI</sequence>
<dbReference type="EMBL" id="KU726251">
    <property type="protein sequence ID" value="AMR59885.1"/>
    <property type="molecule type" value="Genomic_DNA"/>
</dbReference>
<evidence type="ECO:0000313" key="2">
    <source>
        <dbReference type="EMBL" id="AMR59885.1"/>
    </source>
</evidence>
<proteinExistence type="predicted"/>
<reference evidence="2 3" key="1">
    <citation type="submission" date="2016-02" db="EMBL/GenBank/DDBJ databases">
        <title>Complete genome sequence of a polyvalent bacteriophage, SEGD1, simultaneously inhibiting both Salmonella enterica and Escherichia coli O157:H7.</title>
        <authorList>
            <person name="Fan J."/>
            <person name="Ma J."/>
        </authorList>
    </citation>
    <scope>NUCLEOTIDE SEQUENCE [LARGE SCALE GENOMIC DNA]</scope>
</reference>
<gene>
    <name evidence="2" type="ORF">SEGD1_238</name>
</gene>
<evidence type="ECO:0000256" key="1">
    <source>
        <dbReference type="SAM" id="MobiDB-lite"/>
    </source>
</evidence>
<evidence type="ECO:0000313" key="3">
    <source>
        <dbReference type="Proteomes" id="UP000223976"/>
    </source>
</evidence>
<organism evidence="2 3">
    <name type="scientific">Enterobacteria phage SEGD1</name>
    <dbReference type="NCBI Taxonomy" id="1805456"/>
    <lineage>
        <taxon>Viruses</taxon>
        <taxon>Duplodnaviria</taxon>
        <taxon>Heunggongvirae</taxon>
        <taxon>Uroviricota</taxon>
        <taxon>Caudoviricetes</taxon>
        <taxon>Chimalliviridae</taxon>
        <taxon>Seoulvirus</taxon>
        <taxon>Seoulvirus SPN3US</taxon>
    </lineage>
</organism>